<protein>
    <submittedName>
        <fullName evidence="9">DUF421 domain-containing protein</fullName>
    </submittedName>
</protein>
<evidence type="ECO:0000256" key="3">
    <source>
        <dbReference type="ARBA" id="ARBA00022475"/>
    </source>
</evidence>
<feature type="transmembrane region" description="Helical" evidence="7">
    <location>
        <begin position="60"/>
        <end position="80"/>
    </location>
</feature>
<evidence type="ECO:0000256" key="6">
    <source>
        <dbReference type="ARBA" id="ARBA00023136"/>
    </source>
</evidence>
<keyword evidence="4 7" id="KW-0812">Transmembrane</keyword>
<dbReference type="Proteomes" id="UP001595843">
    <property type="component" value="Unassembled WGS sequence"/>
</dbReference>
<proteinExistence type="inferred from homology"/>
<dbReference type="PANTHER" id="PTHR34582">
    <property type="entry name" value="UPF0702 TRANSMEMBRANE PROTEIN YCAP"/>
    <property type="match status" value="1"/>
</dbReference>
<comment type="subcellular location">
    <subcellularLocation>
        <location evidence="1">Cell membrane</location>
        <topology evidence="1">Multi-pass membrane protein</topology>
    </subcellularLocation>
</comment>
<dbReference type="RefSeq" id="WP_380703721.1">
    <property type="nucleotide sequence ID" value="NZ_JBHSAP010000009.1"/>
</dbReference>
<reference evidence="10" key="1">
    <citation type="journal article" date="2019" name="Int. J. Syst. Evol. Microbiol.">
        <title>The Global Catalogue of Microorganisms (GCM) 10K type strain sequencing project: providing services to taxonomists for standard genome sequencing and annotation.</title>
        <authorList>
            <consortium name="The Broad Institute Genomics Platform"/>
            <consortium name="The Broad Institute Genome Sequencing Center for Infectious Disease"/>
            <person name="Wu L."/>
            <person name="Ma J."/>
        </authorList>
    </citation>
    <scope>NUCLEOTIDE SEQUENCE [LARGE SCALE GENOMIC DNA]</scope>
    <source>
        <strain evidence="10">IBRC-M 10813</strain>
    </source>
</reference>
<dbReference type="PANTHER" id="PTHR34582:SF7">
    <property type="entry name" value="UPF0702 TRANSMEMBRANE PROTEIN YDFS"/>
    <property type="match status" value="1"/>
</dbReference>
<comment type="caution">
    <text evidence="9">The sequence shown here is derived from an EMBL/GenBank/DDBJ whole genome shotgun (WGS) entry which is preliminary data.</text>
</comment>
<dbReference type="EMBL" id="JBHSAP010000009">
    <property type="protein sequence ID" value="MFC4076619.1"/>
    <property type="molecule type" value="Genomic_DNA"/>
</dbReference>
<feature type="domain" description="YetF C-terminal" evidence="8">
    <location>
        <begin position="80"/>
        <end position="212"/>
    </location>
</feature>
<keyword evidence="10" id="KW-1185">Reference proteome</keyword>
<dbReference type="InterPro" id="IPR023090">
    <property type="entry name" value="UPF0702_alpha/beta_dom_sf"/>
</dbReference>
<name>A0ABV8JKY6_9BACL</name>
<evidence type="ECO:0000313" key="9">
    <source>
        <dbReference type="EMBL" id="MFC4076619.1"/>
    </source>
</evidence>
<dbReference type="InterPro" id="IPR007353">
    <property type="entry name" value="DUF421"/>
</dbReference>
<accession>A0ABV8JKY6</accession>
<gene>
    <name evidence="9" type="ORF">ACFOUO_07330</name>
</gene>
<comment type="similarity">
    <text evidence="2">Belongs to the UPF0702 family.</text>
</comment>
<feature type="transmembrane region" description="Helical" evidence="7">
    <location>
        <begin position="6"/>
        <end position="25"/>
    </location>
</feature>
<dbReference type="Gene3D" id="3.30.240.20">
    <property type="entry name" value="bsu07140 like domains"/>
    <property type="match status" value="2"/>
</dbReference>
<sequence>MEYLQILLQTLLAFGTIMVLTMILGKQQMAEMTFFEYVNGITFGSIAATMATDLDRNMGYHWFGLILFGFLTLSMSFIAMKSRKARKWLEGEPVLVISGGKLMEDNMKKTRFTMGEIMELLRQKDVFDMSKVQFGILENDGSLSVMMKPDYQPTTPKNVFKPSSVPQEPLDLVVDGQVIAENLRKIGQSEEWLLKEVRKQKPVNSIDEVFYVLMETDGNLYMDFRDDGTKKDNQ</sequence>
<dbReference type="Pfam" id="PF04239">
    <property type="entry name" value="DUF421"/>
    <property type="match status" value="1"/>
</dbReference>
<organism evidence="9 10">
    <name type="scientific">Salinithrix halophila</name>
    <dbReference type="NCBI Taxonomy" id="1485204"/>
    <lineage>
        <taxon>Bacteria</taxon>
        <taxon>Bacillati</taxon>
        <taxon>Bacillota</taxon>
        <taxon>Bacilli</taxon>
        <taxon>Bacillales</taxon>
        <taxon>Thermoactinomycetaceae</taxon>
        <taxon>Salinithrix</taxon>
    </lineage>
</organism>
<evidence type="ECO:0000313" key="10">
    <source>
        <dbReference type="Proteomes" id="UP001595843"/>
    </source>
</evidence>
<keyword evidence="6 7" id="KW-0472">Membrane</keyword>
<keyword evidence="3" id="KW-1003">Cell membrane</keyword>
<evidence type="ECO:0000256" key="5">
    <source>
        <dbReference type="ARBA" id="ARBA00022989"/>
    </source>
</evidence>
<evidence type="ECO:0000256" key="1">
    <source>
        <dbReference type="ARBA" id="ARBA00004651"/>
    </source>
</evidence>
<evidence type="ECO:0000259" key="8">
    <source>
        <dbReference type="Pfam" id="PF04239"/>
    </source>
</evidence>
<evidence type="ECO:0000256" key="2">
    <source>
        <dbReference type="ARBA" id="ARBA00006448"/>
    </source>
</evidence>
<evidence type="ECO:0000256" key="7">
    <source>
        <dbReference type="SAM" id="Phobius"/>
    </source>
</evidence>
<evidence type="ECO:0000256" key="4">
    <source>
        <dbReference type="ARBA" id="ARBA00022692"/>
    </source>
</evidence>
<keyword evidence="5 7" id="KW-1133">Transmembrane helix</keyword>